<organism evidence="6 7">
    <name type="scientific">Zizania palustris</name>
    <name type="common">Northern wild rice</name>
    <dbReference type="NCBI Taxonomy" id="103762"/>
    <lineage>
        <taxon>Eukaryota</taxon>
        <taxon>Viridiplantae</taxon>
        <taxon>Streptophyta</taxon>
        <taxon>Embryophyta</taxon>
        <taxon>Tracheophyta</taxon>
        <taxon>Spermatophyta</taxon>
        <taxon>Magnoliopsida</taxon>
        <taxon>Liliopsida</taxon>
        <taxon>Poales</taxon>
        <taxon>Poaceae</taxon>
        <taxon>BOP clade</taxon>
        <taxon>Oryzoideae</taxon>
        <taxon>Oryzeae</taxon>
        <taxon>Zizaniinae</taxon>
        <taxon>Zizania</taxon>
    </lineage>
</organism>
<keyword evidence="3" id="KW-1133">Transmembrane helix</keyword>
<reference evidence="6" key="2">
    <citation type="submission" date="2021-02" db="EMBL/GenBank/DDBJ databases">
        <authorList>
            <person name="Kimball J.A."/>
            <person name="Haas M.W."/>
            <person name="Macchietto M."/>
            <person name="Kono T."/>
            <person name="Duquette J."/>
            <person name="Shao M."/>
        </authorList>
    </citation>
    <scope>NUCLEOTIDE SEQUENCE</scope>
    <source>
        <tissue evidence="6">Fresh leaf tissue</tissue>
    </source>
</reference>
<evidence type="ECO:0000313" key="7">
    <source>
        <dbReference type="Proteomes" id="UP000729402"/>
    </source>
</evidence>
<gene>
    <name evidence="6" type="ORF">GUJ93_ZPchr0458g22630</name>
</gene>
<dbReference type="Proteomes" id="UP000729402">
    <property type="component" value="Unassembled WGS sequence"/>
</dbReference>
<comment type="caution">
    <text evidence="6">The sequence shown here is derived from an EMBL/GenBank/DDBJ whole genome shotgun (WGS) entry which is preliminary data.</text>
</comment>
<dbReference type="PANTHER" id="PTHR11040">
    <property type="entry name" value="ZINC/IRON TRANSPORTER"/>
    <property type="match status" value="1"/>
</dbReference>
<evidence type="ECO:0000256" key="2">
    <source>
        <dbReference type="ARBA" id="ARBA00022692"/>
    </source>
</evidence>
<name>A0A8J5VDS5_ZIZPA</name>
<keyword evidence="4" id="KW-0472">Membrane</keyword>
<dbReference type="InterPro" id="IPR003689">
    <property type="entry name" value="ZIP"/>
</dbReference>
<keyword evidence="2" id="KW-0812">Transmembrane</keyword>
<protein>
    <submittedName>
        <fullName evidence="6">Uncharacterized protein</fullName>
    </submittedName>
</protein>
<evidence type="ECO:0000256" key="1">
    <source>
        <dbReference type="ARBA" id="ARBA00004651"/>
    </source>
</evidence>
<feature type="compositionally biased region" description="Basic and acidic residues" evidence="5">
    <location>
        <begin position="15"/>
        <end position="29"/>
    </location>
</feature>
<evidence type="ECO:0000313" key="6">
    <source>
        <dbReference type="EMBL" id="KAG8043428.1"/>
    </source>
</evidence>
<feature type="region of interest" description="Disordered" evidence="5">
    <location>
        <begin position="1"/>
        <end position="47"/>
    </location>
</feature>
<comment type="subcellular location">
    <subcellularLocation>
        <location evidence="1">Cell membrane</location>
        <topology evidence="1">Multi-pass membrane protein</topology>
    </subcellularLocation>
</comment>
<dbReference type="GO" id="GO:0005886">
    <property type="term" value="C:plasma membrane"/>
    <property type="evidence" value="ECO:0007669"/>
    <property type="project" value="UniProtKB-SubCell"/>
</dbReference>
<keyword evidence="7" id="KW-1185">Reference proteome</keyword>
<dbReference type="PANTHER" id="PTHR11040:SF181">
    <property type="entry name" value="ZINC TRANSPORTER 1"/>
    <property type="match status" value="1"/>
</dbReference>
<dbReference type="EMBL" id="JAAALK010000953">
    <property type="protein sequence ID" value="KAG8043428.1"/>
    <property type="molecule type" value="Genomic_DNA"/>
</dbReference>
<dbReference type="Pfam" id="PF02535">
    <property type="entry name" value="Zip"/>
    <property type="match status" value="1"/>
</dbReference>
<dbReference type="AlphaFoldDB" id="A0A8J5VDS5"/>
<sequence>MDDSKKGGPQLNTVEDSRQSDQGKEDARDSTSGGQRKRVEEADSMMGGKVDIPEFLEDISEEEVEEDMGNGGVEMKQAFKGVGDGTIRMSSKVDTTSKMESLLTNTKLRGPKGDFRVLGFGLCCGGVAAGVLGERFLQLDQVLELAILVHSVIIGVSLGASVRSSTIRPLVGALSFHKFFEGIGLGGCIVQDFRCRTDVNAGHMGIDLQNSGELCFPDKAGISCSSFQEGWIREVLLVAAFSRLAGKA</sequence>
<proteinExistence type="predicted"/>
<reference evidence="6" key="1">
    <citation type="journal article" date="2021" name="bioRxiv">
        <title>Whole Genome Assembly and Annotation of Northern Wild Rice, Zizania palustris L., Supports a Whole Genome Duplication in the Zizania Genus.</title>
        <authorList>
            <person name="Haas M."/>
            <person name="Kono T."/>
            <person name="Macchietto M."/>
            <person name="Millas R."/>
            <person name="McGilp L."/>
            <person name="Shao M."/>
            <person name="Duquette J."/>
            <person name="Hirsch C.N."/>
            <person name="Kimball J."/>
        </authorList>
    </citation>
    <scope>NUCLEOTIDE SEQUENCE</scope>
    <source>
        <tissue evidence="6">Fresh leaf tissue</tissue>
    </source>
</reference>
<evidence type="ECO:0000256" key="3">
    <source>
        <dbReference type="ARBA" id="ARBA00022989"/>
    </source>
</evidence>
<accession>A0A8J5VDS5</accession>
<evidence type="ECO:0000256" key="5">
    <source>
        <dbReference type="SAM" id="MobiDB-lite"/>
    </source>
</evidence>
<dbReference type="GO" id="GO:0005385">
    <property type="term" value="F:zinc ion transmembrane transporter activity"/>
    <property type="evidence" value="ECO:0007669"/>
    <property type="project" value="TreeGrafter"/>
</dbReference>
<evidence type="ECO:0000256" key="4">
    <source>
        <dbReference type="ARBA" id="ARBA00023136"/>
    </source>
</evidence>
<dbReference type="OrthoDB" id="1937017at2759"/>